<dbReference type="RefSeq" id="WP_349960491.1">
    <property type="nucleotide sequence ID" value="NZ_JBEHEF010000005.1"/>
</dbReference>
<keyword evidence="1" id="KW-0472">Membrane</keyword>
<protein>
    <submittedName>
        <fullName evidence="2">Uncharacterized protein</fullName>
    </submittedName>
</protein>
<comment type="caution">
    <text evidence="2">The sequence shown here is derived from an EMBL/GenBank/DDBJ whole genome shotgun (WGS) entry which is preliminary data.</text>
</comment>
<reference evidence="2 3" key="1">
    <citation type="submission" date="2024-06" db="EMBL/GenBank/DDBJ databases">
        <title>Pangenomics to understand the prophage dynamics in the radiating lineages of P. brasiliense.</title>
        <authorList>
            <person name="Pardeshi L.A."/>
            <person name="Van Duivenbode I."/>
            <person name="Jonkheer E.M."/>
            <person name="Pel M.J.C."/>
            <person name="Kupczok A."/>
            <person name="De Ridder D."/>
            <person name="Smit S."/>
            <person name="Van Der Lee T.J."/>
        </authorList>
    </citation>
    <scope>NUCLEOTIDE SEQUENCE [LARGE SCALE GENOMIC DNA]</scope>
    <source>
        <strain evidence="2 3">PD 8607</strain>
    </source>
</reference>
<dbReference type="EMBL" id="JBEHEF010000005">
    <property type="protein sequence ID" value="MEQ9937800.1"/>
    <property type="molecule type" value="Genomic_DNA"/>
</dbReference>
<accession>A0ABV1P9K7</accession>
<gene>
    <name evidence="2" type="ORF">ABRQ07_09270</name>
</gene>
<dbReference type="Proteomes" id="UP001463408">
    <property type="component" value="Unassembled WGS sequence"/>
</dbReference>
<sequence>MADNLLTDLFNEGKDVEWIIYGAIALFVVGAIFKPRRCDVCGIGFKRKYYTWTIGGEKQHLCPNCNSKMTRRQSSIKFKDRFG</sequence>
<evidence type="ECO:0000256" key="1">
    <source>
        <dbReference type="SAM" id="Phobius"/>
    </source>
</evidence>
<feature type="transmembrane region" description="Helical" evidence="1">
    <location>
        <begin position="16"/>
        <end position="33"/>
    </location>
</feature>
<name>A0ABV1P9K7_9GAMM</name>
<keyword evidence="3" id="KW-1185">Reference proteome</keyword>
<organism evidence="2 3">
    <name type="scientific">Pectobacterium polonicum</name>
    <dbReference type="NCBI Taxonomy" id="2485124"/>
    <lineage>
        <taxon>Bacteria</taxon>
        <taxon>Pseudomonadati</taxon>
        <taxon>Pseudomonadota</taxon>
        <taxon>Gammaproteobacteria</taxon>
        <taxon>Enterobacterales</taxon>
        <taxon>Pectobacteriaceae</taxon>
        <taxon>Pectobacterium</taxon>
    </lineage>
</organism>
<evidence type="ECO:0000313" key="2">
    <source>
        <dbReference type="EMBL" id="MEQ9937800.1"/>
    </source>
</evidence>
<proteinExistence type="predicted"/>
<keyword evidence="1" id="KW-1133">Transmembrane helix</keyword>
<keyword evidence="1" id="KW-0812">Transmembrane</keyword>
<evidence type="ECO:0000313" key="3">
    <source>
        <dbReference type="Proteomes" id="UP001463408"/>
    </source>
</evidence>